<keyword evidence="2" id="KW-1185">Reference proteome</keyword>
<reference evidence="1 2" key="1">
    <citation type="journal article" date="2023" name="Sci. Data">
        <title>Genome assembly of the Korean intertidal mud-creeper Batillaria attramentaria.</title>
        <authorList>
            <person name="Patra A.K."/>
            <person name="Ho P.T."/>
            <person name="Jun S."/>
            <person name="Lee S.J."/>
            <person name="Kim Y."/>
            <person name="Won Y.J."/>
        </authorList>
    </citation>
    <scope>NUCLEOTIDE SEQUENCE [LARGE SCALE GENOMIC DNA]</scope>
    <source>
        <strain evidence="1">Wonlab-2016</strain>
    </source>
</reference>
<evidence type="ECO:0000313" key="2">
    <source>
        <dbReference type="Proteomes" id="UP001519460"/>
    </source>
</evidence>
<dbReference type="Proteomes" id="UP001519460">
    <property type="component" value="Unassembled WGS sequence"/>
</dbReference>
<feature type="non-terminal residue" evidence="1">
    <location>
        <position position="171"/>
    </location>
</feature>
<accession>A0ABD0KYS4</accession>
<comment type="caution">
    <text evidence="1">The sequence shown here is derived from an EMBL/GenBank/DDBJ whole genome shotgun (WGS) entry which is preliminary data.</text>
</comment>
<dbReference type="EMBL" id="JACVVK020000104">
    <property type="protein sequence ID" value="KAK7492362.1"/>
    <property type="molecule type" value="Genomic_DNA"/>
</dbReference>
<proteinExistence type="predicted"/>
<evidence type="ECO:0000313" key="1">
    <source>
        <dbReference type="EMBL" id="KAK7492362.1"/>
    </source>
</evidence>
<organism evidence="1 2">
    <name type="scientific">Batillaria attramentaria</name>
    <dbReference type="NCBI Taxonomy" id="370345"/>
    <lineage>
        <taxon>Eukaryota</taxon>
        <taxon>Metazoa</taxon>
        <taxon>Spiralia</taxon>
        <taxon>Lophotrochozoa</taxon>
        <taxon>Mollusca</taxon>
        <taxon>Gastropoda</taxon>
        <taxon>Caenogastropoda</taxon>
        <taxon>Sorbeoconcha</taxon>
        <taxon>Cerithioidea</taxon>
        <taxon>Batillariidae</taxon>
        <taxon>Batillaria</taxon>
    </lineage>
</organism>
<sequence>MAKMATAINWSVKLSVSCEVPLLYASLPTDLELQTAPCWPRVEVLHIPLRFFAVEDLGGRPGSFRVTVGGMSRDEGCSASYWSEDVHRQWVTRSSDGGQIGLQRTLLSEAGDSMRCVMQLAPLATPSAPFRPFSFPQLRWNSPWGHNCHAPGIVTEQCRLGRENRSERPPA</sequence>
<gene>
    <name evidence="1" type="ORF">BaRGS_00016459</name>
</gene>
<protein>
    <submittedName>
        <fullName evidence="1">Uncharacterized protein</fullName>
    </submittedName>
</protein>
<dbReference type="AlphaFoldDB" id="A0ABD0KYS4"/>
<name>A0ABD0KYS4_9CAEN</name>